<reference evidence="1" key="2">
    <citation type="journal article" date="1997" name="J. Clin. Microbiol.">
        <title>Use of cloned excretory/secretory low-molecular-weight proteins of Cooperia oncophora in a serological assay.</title>
        <authorList>
            <person name="Poot J."/>
            <person name="Kooyman F.N."/>
            <person name="Dop P.Y."/>
            <person name="Schallig H.D."/>
            <person name="Eysker M."/>
            <person name="Cornelissen A.W."/>
        </authorList>
    </citation>
    <scope>NUCLEOTIDE SEQUENCE</scope>
</reference>
<protein>
    <submittedName>
        <fullName evidence="1">14 kDa excretory secretory protein</fullName>
    </submittedName>
</protein>
<feature type="non-terminal residue" evidence="1">
    <location>
        <position position="1"/>
    </location>
</feature>
<evidence type="ECO:0000313" key="1">
    <source>
        <dbReference type="EMBL" id="AAD09212.1"/>
    </source>
</evidence>
<dbReference type="EMBL" id="U66187">
    <property type="protein sequence ID" value="AAD09212.1"/>
    <property type="molecule type" value="mRNA"/>
</dbReference>
<accession>O96872</accession>
<organism evidence="1">
    <name type="scientific">Cooperia oncophora</name>
    <name type="common">Parasitic roundworm</name>
    <name type="synonym">Strongylus oncophora</name>
    <dbReference type="NCBI Taxonomy" id="27828"/>
    <lineage>
        <taxon>Eukaryota</taxon>
        <taxon>Metazoa</taxon>
        <taxon>Ecdysozoa</taxon>
        <taxon>Nematoda</taxon>
        <taxon>Chromadorea</taxon>
        <taxon>Rhabditida</taxon>
        <taxon>Rhabditina</taxon>
        <taxon>Rhabditomorpha</taxon>
        <taxon>Strongyloidea</taxon>
        <taxon>Trichostrongylidae</taxon>
        <taxon>Cooperia</taxon>
    </lineage>
</organism>
<reference evidence="1" key="1">
    <citation type="submission" date="1996-08" db="EMBL/GenBank/DDBJ databases">
        <authorList>
            <person name="Schallig H.D.F.H."/>
            <person name="Kooyman F.N.J."/>
            <person name="Poot J."/>
            <person name="Van Leeuwen M.A.W."/>
        </authorList>
    </citation>
    <scope>NUCLEOTIDE SEQUENCE</scope>
</reference>
<sequence>NRCPTYTAMEQWYSDFNKFLNPGLIWDSGLSSDACNEARGVVDSNAPHKFTAQKTFSRGGSVPVMIRETLQEGLRNESQTENVRKLPAKTRYGCNSYFKGNLVKVVCIYKECFAYSKHAPGEICDYFV</sequence>
<proteinExistence type="evidence at transcript level"/>
<dbReference type="AlphaFoldDB" id="O96872"/>
<name>O96872_COOON</name>